<accession>A0ABD3TZX5</accession>
<proteinExistence type="predicted"/>
<protein>
    <recommendedName>
        <fullName evidence="3">S-protein homolog</fullName>
    </recommendedName>
</protein>
<comment type="caution">
    <text evidence="1">The sequence shown here is derived from an EMBL/GenBank/DDBJ whole genome shotgun (WGS) entry which is preliminary data.</text>
</comment>
<dbReference type="EMBL" id="JBJQND010000017">
    <property type="protein sequence ID" value="KAL3842672.1"/>
    <property type="molecule type" value="Genomic_DNA"/>
</dbReference>
<sequence>QVTTRGKDGEDMCNMRCVINHLVSTRSIAIRCNWDANPIHLVRQGISIAIRCNWDANPIHLVRQGISIAIRCNWDANPIHLVRQGIGIVIKDAVATAMFKTVT</sequence>
<reference evidence="1 2" key="1">
    <citation type="submission" date="2024-11" db="EMBL/GenBank/DDBJ databases">
        <title>Chromosome-level genome assembly of the freshwater bivalve Anodonta woodiana.</title>
        <authorList>
            <person name="Chen X."/>
        </authorList>
    </citation>
    <scope>NUCLEOTIDE SEQUENCE [LARGE SCALE GENOMIC DNA]</scope>
    <source>
        <strain evidence="1">MN2024</strain>
        <tissue evidence="1">Gills</tissue>
    </source>
</reference>
<gene>
    <name evidence="1" type="ORF">ACJMK2_020661</name>
</gene>
<dbReference type="AlphaFoldDB" id="A0ABD3TZX5"/>
<keyword evidence="2" id="KW-1185">Reference proteome</keyword>
<evidence type="ECO:0008006" key="3">
    <source>
        <dbReference type="Google" id="ProtNLM"/>
    </source>
</evidence>
<evidence type="ECO:0000313" key="1">
    <source>
        <dbReference type="EMBL" id="KAL3842672.1"/>
    </source>
</evidence>
<evidence type="ECO:0000313" key="2">
    <source>
        <dbReference type="Proteomes" id="UP001634394"/>
    </source>
</evidence>
<dbReference type="Proteomes" id="UP001634394">
    <property type="component" value="Unassembled WGS sequence"/>
</dbReference>
<feature type="non-terminal residue" evidence="1">
    <location>
        <position position="1"/>
    </location>
</feature>
<organism evidence="1 2">
    <name type="scientific">Sinanodonta woodiana</name>
    <name type="common">Chinese pond mussel</name>
    <name type="synonym">Anodonta woodiana</name>
    <dbReference type="NCBI Taxonomy" id="1069815"/>
    <lineage>
        <taxon>Eukaryota</taxon>
        <taxon>Metazoa</taxon>
        <taxon>Spiralia</taxon>
        <taxon>Lophotrochozoa</taxon>
        <taxon>Mollusca</taxon>
        <taxon>Bivalvia</taxon>
        <taxon>Autobranchia</taxon>
        <taxon>Heteroconchia</taxon>
        <taxon>Palaeoheterodonta</taxon>
        <taxon>Unionida</taxon>
        <taxon>Unionoidea</taxon>
        <taxon>Unionidae</taxon>
        <taxon>Unioninae</taxon>
        <taxon>Sinanodonta</taxon>
    </lineage>
</organism>
<name>A0ABD3TZX5_SINWO</name>